<dbReference type="GO" id="GO:0004067">
    <property type="term" value="F:asparaginase activity"/>
    <property type="evidence" value="ECO:0007669"/>
    <property type="project" value="UniProtKB-UniRule"/>
</dbReference>
<evidence type="ECO:0000259" key="5">
    <source>
        <dbReference type="Pfam" id="PF17763"/>
    </source>
</evidence>
<comment type="similarity">
    <text evidence="1">Belongs to the asparaginase 1 family.</text>
</comment>
<dbReference type="Proteomes" id="UP000316639">
    <property type="component" value="Unassembled WGS sequence"/>
</dbReference>
<dbReference type="InterPro" id="IPR027473">
    <property type="entry name" value="L-asparaginase_C"/>
</dbReference>
<evidence type="ECO:0000313" key="6">
    <source>
        <dbReference type="EMBL" id="TWP52664.1"/>
    </source>
</evidence>
<feature type="domain" description="L-asparaginase N-terminal" evidence="4">
    <location>
        <begin position="7"/>
        <end position="186"/>
    </location>
</feature>
<dbReference type="GO" id="GO:0006528">
    <property type="term" value="P:asparagine metabolic process"/>
    <property type="evidence" value="ECO:0007669"/>
    <property type="project" value="InterPro"/>
</dbReference>
<dbReference type="Pfam" id="PF00710">
    <property type="entry name" value="Asparaginase"/>
    <property type="match status" value="1"/>
</dbReference>
<reference evidence="6 7" key="1">
    <citation type="submission" date="2019-07" db="EMBL/GenBank/DDBJ databases">
        <title>Lentzea xizangensis sp. nov., isolated from Qinghai-Tibetan Plateau Soils.</title>
        <authorList>
            <person name="Huang J."/>
        </authorList>
    </citation>
    <scope>NUCLEOTIDE SEQUENCE [LARGE SCALE GENOMIC DNA]</scope>
    <source>
        <strain evidence="6 7">FXJ1.1311</strain>
    </source>
</reference>
<dbReference type="SFLD" id="SFLDS00057">
    <property type="entry name" value="Glutaminase/Asparaginase"/>
    <property type="match status" value="1"/>
</dbReference>
<dbReference type="InterPro" id="IPR004550">
    <property type="entry name" value="AsnASE_II"/>
</dbReference>
<dbReference type="PANTHER" id="PTHR11707:SF28">
    <property type="entry name" value="60 KDA LYSOPHOSPHOLIPASE"/>
    <property type="match status" value="1"/>
</dbReference>
<keyword evidence="7" id="KW-1185">Reference proteome</keyword>
<keyword evidence="2" id="KW-0378">Hydrolase</keyword>
<name>A0A563EZX7_9PSEU</name>
<evidence type="ECO:0000256" key="2">
    <source>
        <dbReference type="ARBA" id="ARBA00022801"/>
    </source>
</evidence>
<dbReference type="InterPro" id="IPR036152">
    <property type="entry name" value="Asp/glu_Ase-like_sf"/>
</dbReference>
<dbReference type="PIRSF" id="PIRSF500176">
    <property type="entry name" value="L_ASNase"/>
    <property type="match status" value="1"/>
</dbReference>
<dbReference type="Pfam" id="PF17763">
    <property type="entry name" value="Asparaginase_C"/>
    <property type="match status" value="1"/>
</dbReference>
<dbReference type="Gene3D" id="3.40.50.40">
    <property type="match status" value="1"/>
</dbReference>
<dbReference type="PRINTS" id="PR00139">
    <property type="entry name" value="ASNGLNASE"/>
</dbReference>
<dbReference type="Gene3D" id="3.40.50.1170">
    <property type="entry name" value="L-asparaginase, N-terminal domain"/>
    <property type="match status" value="1"/>
</dbReference>
<dbReference type="InterPro" id="IPR037152">
    <property type="entry name" value="L-asparaginase_N_sf"/>
</dbReference>
<dbReference type="PANTHER" id="PTHR11707">
    <property type="entry name" value="L-ASPARAGINASE"/>
    <property type="match status" value="1"/>
</dbReference>
<dbReference type="InterPro" id="IPR006034">
    <property type="entry name" value="Asparaginase/glutaminase-like"/>
</dbReference>
<gene>
    <name evidence="6" type="ORF">FKR81_10205</name>
</gene>
<dbReference type="OrthoDB" id="9788068at2"/>
<comment type="caution">
    <text evidence="6">The sequence shown here is derived from an EMBL/GenBank/DDBJ whole genome shotgun (WGS) entry which is preliminary data.</text>
</comment>
<dbReference type="CDD" id="cd08964">
    <property type="entry name" value="L-asparaginase_II"/>
    <property type="match status" value="1"/>
</dbReference>
<dbReference type="AlphaFoldDB" id="A0A563EZX7"/>
<dbReference type="SUPFAM" id="SSF53774">
    <property type="entry name" value="Glutaminase/Asparaginase"/>
    <property type="match status" value="1"/>
</dbReference>
<dbReference type="RefSeq" id="WP_146350720.1">
    <property type="nucleotide sequence ID" value="NZ_VOBR01000005.1"/>
</dbReference>
<dbReference type="InterPro" id="IPR040919">
    <property type="entry name" value="Asparaginase_C"/>
</dbReference>
<dbReference type="PIRSF" id="PIRSF001220">
    <property type="entry name" value="L-ASNase_gatD"/>
    <property type="match status" value="1"/>
</dbReference>
<evidence type="ECO:0000259" key="4">
    <source>
        <dbReference type="Pfam" id="PF00710"/>
    </source>
</evidence>
<evidence type="ECO:0000313" key="7">
    <source>
        <dbReference type="Proteomes" id="UP000316639"/>
    </source>
</evidence>
<dbReference type="EMBL" id="VOBR01000005">
    <property type="protein sequence ID" value="TWP52664.1"/>
    <property type="molecule type" value="Genomic_DNA"/>
</dbReference>
<accession>A0A563EZX7</accession>
<protein>
    <submittedName>
        <fullName evidence="6">Asparaginase</fullName>
    </submittedName>
</protein>
<organism evidence="6 7">
    <name type="scientific">Lentzea tibetensis</name>
    <dbReference type="NCBI Taxonomy" id="2591470"/>
    <lineage>
        <taxon>Bacteria</taxon>
        <taxon>Bacillati</taxon>
        <taxon>Actinomycetota</taxon>
        <taxon>Actinomycetes</taxon>
        <taxon>Pseudonocardiales</taxon>
        <taxon>Pseudonocardiaceae</taxon>
        <taxon>Lentzea</taxon>
    </lineage>
</organism>
<sequence length="319" mass="32912">MDCNTLVAVASLGGTIAMTPTGQGVVPTKSAADLVEGLAVGEVVTLATTPGASLTFDTLLTALDWAKTQVERGARGVVIVQGTDTLEETAYFFDCLWPFDAPVVVTGAMRHPALPGADGPANLAAAVTVAGSPNSSGRGCLLVLNDEVHAARWVRKTHSSRLDAFQSAPAGPLGLVAEQEVHYFHPVAERFGALSRPSAVPSVALLEATLGDDGSLVRALRVDGAVVAATGVGHVSTGMADAIAAAPFPVVVASRTGAGTTFRRTYGFQGSESDLIARGVLMAGWLCPRKARILLALLLGANASQEQLADEFEKRGSIW</sequence>
<feature type="active site" description="O-isoaspartyl threonine intermediate" evidence="3">
    <location>
        <position position="15"/>
    </location>
</feature>
<proteinExistence type="inferred from homology"/>
<evidence type="ECO:0000256" key="3">
    <source>
        <dbReference type="PIRSR" id="PIRSR001220-1"/>
    </source>
</evidence>
<evidence type="ECO:0000256" key="1">
    <source>
        <dbReference type="ARBA" id="ARBA00010518"/>
    </source>
</evidence>
<dbReference type="PROSITE" id="PS51732">
    <property type="entry name" value="ASN_GLN_ASE_3"/>
    <property type="match status" value="1"/>
</dbReference>
<dbReference type="SMART" id="SM00870">
    <property type="entry name" value="Asparaginase"/>
    <property type="match status" value="1"/>
</dbReference>
<feature type="domain" description="Asparaginase/glutaminase C-terminal" evidence="5">
    <location>
        <begin position="203"/>
        <end position="310"/>
    </location>
</feature>
<dbReference type="InterPro" id="IPR027474">
    <property type="entry name" value="L-asparaginase_N"/>
</dbReference>